<name>A0A1J1LJ57_9CYAN</name>
<dbReference type="InterPro" id="IPR036291">
    <property type="entry name" value="NAD(P)-bd_dom_sf"/>
</dbReference>
<evidence type="ECO:0000313" key="5">
    <source>
        <dbReference type="EMBL" id="CUR31609.1"/>
    </source>
</evidence>
<dbReference type="GO" id="GO:0000166">
    <property type="term" value="F:nucleotide binding"/>
    <property type="evidence" value="ECO:0007669"/>
    <property type="project" value="InterPro"/>
</dbReference>
<dbReference type="EC" id="1.-.-.-" evidence="5"/>
<reference evidence="6" key="1">
    <citation type="submission" date="2015-10" db="EMBL/GenBank/DDBJ databases">
        <authorList>
            <person name="Regsiter A."/>
            <person name="william w."/>
        </authorList>
    </citation>
    <scope>NUCLEOTIDE SEQUENCE [LARGE SCALE GENOMIC DNA]</scope>
</reference>
<dbReference type="RefSeq" id="WP_072718426.1">
    <property type="nucleotide sequence ID" value="NZ_LN889782.1"/>
</dbReference>
<dbReference type="Gene3D" id="3.40.50.720">
    <property type="entry name" value="NAD(P)-binding Rossmann-like Domain"/>
    <property type="match status" value="1"/>
</dbReference>
<evidence type="ECO:0000256" key="2">
    <source>
        <dbReference type="ARBA" id="ARBA00023002"/>
    </source>
</evidence>
<feature type="domain" description="Gfo/Idh/MocA-like oxidoreductase C-terminal" evidence="4">
    <location>
        <begin position="140"/>
        <end position="362"/>
    </location>
</feature>
<keyword evidence="2 5" id="KW-0560">Oxidoreductase</keyword>
<dbReference type="Pfam" id="PF01408">
    <property type="entry name" value="GFO_IDH_MocA"/>
    <property type="match status" value="1"/>
</dbReference>
<accession>A0A1J1LJ57</accession>
<dbReference type="OrthoDB" id="9815825at2"/>
<dbReference type="GO" id="GO:0016491">
    <property type="term" value="F:oxidoreductase activity"/>
    <property type="evidence" value="ECO:0007669"/>
    <property type="project" value="UniProtKB-KW"/>
</dbReference>
<dbReference type="STRING" id="671072.PL9214291200"/>
<dbReference type="Pfam" id="PF02894">
    <property type="entry name" value="GFO_IDH_MocA_C"/>
    <property type="match status" value="1"/>
</dbReference>
<dbReference type="EMBL" id="CZDF01000132">
    <property type="protein sequence ID" value="CUR31609.1"/>
    <property type="molecule type" value="Genomic_DNA"/>
</dbReference>
<protein>
    <submittedName>
        <fullName evidence="5">Putative enzyme</fullName>
        <ecNumber evidence="5">1.-.-.-</ecNumber>
    </submittedName>
</protein>
<dbReference type="PANTHER" id="PTHR43818:SF11">
    <property type="entry name" value="BCDNA.GH03377"/>
    <property type="match status" value="1"/>
</dbReference>
<feature type="domain" description="Gfo/Idh/MocA-like oxidoreductase N-terminal" evidence="3">
    <location>
        <begin position="8"/>
        <end position="125"/>
    </location>
</feature>
<dbReference type="InterPro" id="IPR000683">
    <property type="entry name" value="Gfo/Idh/MocA-like_OxRdtase_N"/>
</dbReference>
<dbReference type="PANTHER" id="PTHR43818">
    <property type="entry name" value="BCDNA.GH03377"/>
    <property type="match status" value="1"/>
</dbReference>
<dbReference type="Proteomes" id="UP000184315">
    <property type="component" value="Unassembled WGS sequence"/>
</dbReference>
<dbReference type="InterPro" id="IPR050463">
    <property type="entry name" value="Gfo/Idh/MocA_oxidrdct_glycsds"/>
</dbReference>
<evidence type="ECO:0000259" key="4">
    <source>
        <dbReference type="Pfam" id="PF02894"/>
    </source>
</evidence>
<dbReference type="SUPFAM" id="SSF55347">
    <property type="entry name" value="Glyceraldehyde-3-phosphate dehydrogenase-like, C-terminal domain"/>
    <property type="match status" value="1"/>
</dbReference>
<evidence type="ECO:0000256" key="1">
    <source>
        <dbReference type="ARBA" id="ARBA00010928"/>
    </source>
</evidence>
<dbReference type="InterPro" id="IPR004104">
    <property type="entry name" value="Gfo/Idh/MocA-like_OxRdtase_C"/>
</dbReference>
<evidence type="ECO:0000313" key="6">
    <source>
        <dbReference type="Proteomes" id="UP000184315"/>
    </source>
</evidence>
<keyword evidence="6" id="KW-1185">Reference proteome</keyword>
<dbReference type="AlphaFoldDB" id="A0A1J1LJ57"/>
<dbReference type="SUPFAM" id="SSF51735">
    <property type="entry name" value="NAD(P)-binding Rossmann-fold domains"/>
    <property type="match status" value="1"/>
</dbReference>
<evidence type="ECO:0000259" key="3">
    <source>
        <dbReference type="Pfam" id="PF01408"/>
    </source>
</evidence>
<gene>
    <name evidence="5" type="ORF">PL9214291200</name>
</gene>
<organism evidence="5 6">
    <name type="scientific">Planktothrix tepida PCC 9214</name>
    <dbReference type="NCBI Taxonomy" id="671072"/>
    <lineage>
        <taxon>Bacteria</taxon>
        <taxon>Bacillati</taxon>
        <taxon>Cyanobacteriota</taxon>
        <taxon>Cyanophyceae</taxon>
        <taxon>Oscillatoriophycideae</taxon>
        <taxon>Oscillatoriales</taxon>
        <taxon>Microcoleaceae</taxon>
        <taxon>Planktothrix</taxon>
    </lineage>
</organism>
<comment type="similarity">
    <text evidence="1">Belongs to the Gfo/Idh/MocA family.</text>
</comment>
<proteinExistence type="inferred from homology"/>
<sequence length="372" mass="41547">MTTDTKVGIAVIGTGFGKKVHIPAFQDHPKTEVVAVYHRDLEKAKAIASSHNIPYAFNSIDEIFALPEVQGVAISTPPFLHFEMAKQALNAGKHLLLEKPTTLTVQEAKYLYQLAESKGRITSLDFEFRFIPPWQQFAQLLTENYVGQKRLIKIDWLVSSRADESRPWNWYAQKDKGGGVLGAIGSHSFDYISWLFGSIKRLCGQLNTTIPLRPDPEAGGELKPVDADDICTLILELNDGTPCQVCLSSVTYQGRGHWVEVYGSEGTLILGSDNQQDYVHGFRLWGSKKGEALSEISIPEQLEFPQIYPDGRIAPLMRVINQWISGIEQGKSLEPSLKEGVYSQLLMDLTHESNETGTWVNVPPFEPFLKSE</sequence>
<dbReference type="Gene3D" id="3.30.360.10">
    <property type="entry name" value="Dihydrodipicolinate Reductase, domain 2"/>
    <property type="match status" value="1"/>
</dbReference>